<keyword evidence="2" id="KW-1185">Reference proteome</keyword>
<comment type="caution">
    <text evidence="1">The sequence shown here is derived from an EMBL/GenBank/DDBJ whole genome shotgun (WGS) entry which is preliminary data.</text>
</comment>
<dbReference type="Proteomes" id="UP001396334">
    <property type="component" value="Unassembled WGS sequence"/>
</dbReference>
<sequence length="152" mass="16175">MQHRGYQFLTPQGKVVISKHVVFNETSFPQGKVVTVAGQPRATLPAVQSTPEHQAAVLSPAAGESLLQMACVESGEVPTTSEHMGCVDSGHADSQQCSPSSANLCPQTSSAEHDAVGTDVCTEVLESIGNVEGNDAQKLWLWKLKWVSLLGY</sequence>
<evidence type="ECO:0000313" key="1">
    <source>
        <dbReference type="EMBL" id="KAK8993863.1"/>
    </source>
</evidence>
<accession>A0ABR2PZJ5</accession>
<name>A0ABR2PZJ5_9ROSI</name>
<organism evidence="1 2">
    <name type="scientific">Hibiscus sabdariffa</name>
    <name type="common">roselle</name>
    <dbReference type="NCBI Taxonomy" id="183260"/>
    <lineage>
        <taxon>Eukaryota</taxon>
        <taxon>Viridiplantae</taxon>
        <taxon>Streptophyta</taxon>
        <taxon>Embryophyta</taxon>
        <taxon>Tracheophyta</taxon>
        <taxon>Spermatophyta</taxon>
        <taxon>Magnoliopsida</taxon>
        <taxon>eudicotyledons</taxon>
        <taxon>Gunneridae</taxon>
        <taxon>Pentapetalae</taxon>
        <taxon>rosids</taxon>
        <taxon>malvids</taxon>
        <taxon>Malvales</taxon>
        <taxon>Malvaceae</taxon>
        <taxon>Malvoideae</taxon>
        <taxon>Hibiscus</taxon>
    </lineage>
</organism>
<dbReference type="EMBL" id="JBBPBN010000048">
    <property type="protein sequence ID" value="KAK8993863.1"/>
    <property type="molecule type" value="Genomic_DNA"/>
</dbReference>
<proteinExistence type="predicted"/>
<evidence type="ECO:0000313" key="2">
    <source>
        <dbReference type="Proteomes" id="UP001396334"/>
    </source>
</evidence>
<protein>
    <submittedName>
        <fullName evidence="1">Uncharacterized protein</fullName>
    </submittedName>
</protein>
<gene>
    <name evidence="1" type="ORF">V6N11_008078</name>
</gene>
<reference evidence="1 2" key="1">
    <citation type="journal article" date="2024" name="G3 (Bethesda)">
        <title>Genome assembly of Hibiscus sabdariffa L. provides insights into metabolisms of medicinal natural products.</title>
        <authorList>
            <person name="Kim T."/>
        </authorList>
    </citation>
    <scope>NUCLEOTIDE SEQUENCE [LARGE SCALE GENOMIC DNA]</scope>
    <source>
        <strain evidence="1">TK-2024</strain>
        <tissue evidence="1">Old leaves</tissue>
    </source>
</reference>